<evidence type="ECO:0000256" key="3">
    <source>
        <dbReference type="ARBA" id="ARBA00007592"/>
    </source>
</evidence>
<comment type="pathway">
    <text evidence="2">Amino-acid biosynthesis; L-lysine biosynthesis via DAP pathway; (S)-tetrahydrodipicolinate from L-aspartate: step 3/4.</text>
</comment>
<proteinExistence type="inferred from homology"/>
<dbReference type="Proteomes" id="UP000732377">
    <property type="component" value="Unassembled WGS sequence"/>
</dbReference>
<keyword evidence="5" id="KW-0963">Cytoplasm</keyword>
<evidence type="ECO:0000256" key="13">
    <source>
        <dbReference type="PIRSR" id="PIRSR001365-1"/>
    </source>
</evidence>
<dbReference type="PANTHER" id="PTHR12128:SF66">
    <property type="entry name" value="4-HYDROXY-2-OXOGLUTARATE ALDOLASE, MITOCHONDRIAL"/>
    <property type="match status" value="1"/>
</dbReference>
<dbReference type="GO" id="GO:0005829">
    <property type="term" value="C:cytosol"/>
    <property type="evidence" value="ECO:0007669"/>
    <property type="project" value="TreeGrafter"/>
</dbReference>
<dbReference type="EC" id="4.3.3.7" evidence="4 12"/>
<evidence type="ECO:0000256" key="14">
    <source>
        <dbReference type="PIRSR" id="PIRSR001365-2"/>
    </source>
</evidence>
<dbReference type="PANTHER" id="PTHR12128">
    <property type="entry name" value="DIHYDRODIPICOLINATE SYNTHASE"/>
    <property type="match status" value="1"/>
</dbReference>
<keyword evidence="6" id="KW-0028">Amino-acid biosynthesis</keyword>
<dbReference type="EMBL" id="PIUK01000127">
    <property type="protein sequence ID" value="MBY6277002.1"/>
    <property type="molecule type" value="Genomic_DNA"/>
</dbReference>
<dbReference type="SUPFAM" id="SSF51569">
    <property type="entry name" value="Aldolase"/>
    <property type="match status" value="1"/>
</dbReference>
<protein>
    <recommendedName>
        <fullName evidence="4 12">4-hydroxy-tetrahydrodipicolinate synthase</fullName>
        <ecNumber evidence="4 12">4.3.3.7</ecNumber>
    </recommendedName>
</protein>
<evidence type="ECO:0000256" key="4">
    <source>
        <dbReference type="ARBA" id="ARBA00012086"/>
    </source>
</evidence>
<dbReference type="InterPro" id="IPR013785">
    <property type="entry name" value="Aldolase_TIM"/>
</dbReference>
<dbReference type="PROSITE" id="PS00666">
    <property type="entry name" value="DHDPS_2"/>
    <property type="match status" value="1"/>
</dbReference>
<organism evidence="15 16">
    <name type="scientific">Symbiobacterium thermophilum</name>
    <dbReference type="NCBI Taxonomy" id="2734"/>
    <lineage>
        <taxon>Bacteria</taxon>
        <taxon>Bacillati</taxon>
        <taxon>Bacillota</taxon>
        <taxon>Clostridia</taxon>
        <taxon>Eubacteriales</taxon>
        <taxon>Symbiobacteriaceae</taxon>
        <taxon>Symbiobacterium</taxon>
    </lineage>
</organism>
<feature type="active site" description="Proton donor/acceptor" evidence="13">
    <location>
        <position position="135"/>
    </location>
</feature>
<keyword evidence="9" id="KW-0456">Lyase</keyword>
<keyword evidence="8" id="KW-0457">Lysine biosynthesis</keyword>
<comment type="caution">
    <text evidence="15">The sequence shown here is derived from an EMBL/GenBank/DDBJ whole genome shotgun (WGS) entry which is preliminary data.</text>
</comment>
<evidence type="ECO:0000313" key="15">
    <source>
        <dbReference type="EMBL" id="MBY6277002.1"/>
    </source>
</evidence>
<comment type="similarity">
    <text evidence="3">Belongs to the DapA family.</text>
</comment>
<feature type="non-terminal residue" evidence="15">
    <location>
        <position position="284"/>
    </location>
</feature>
<dbReference type="InterPro" id="IPR020624">
    <property type="entry name" value="Schiff_base-form_aldolases_CS"/>
</dbReference>
<feature type="binding site" evidence="14">
    <location>
        <position position="47"/>
    </location>
    <ligand>
        <name>pyruvate</name>
        <dbReference type="ChEBI" id="CHEBI:15361"/>
    </ligand>
</feature>
<dbReference type="GO" id="GO:0008840">
    <property type="term" value="F:4-hydroxy-tetrahydrodipicolinate synthase activity"/>
    <property type="evidence" value="ECO:0007669"/>
    <property type="project" value="UniProtKB-UniRule"/>
</dbReference>
<dbReference type="GO" id="GO:0009089">
    <property type="term" value="P:lysine biosynthetic process via diaminopimelate"/>
    <property type="evidence" value="ECO:0007669"/>
    <property type="project" value="UniProtKB-UniRule"/>
</dbReference>
<evidence type="ECO:0000256" key="2">
    <source>
        <dbReference type="ARBA" id="ARBA00005120"/>
    </source>
</evidence>
<keyword evidence="7" id="KW-0220">Diaminopimelate biosynthesis</keyword>
<dbReference type="GO" id="GO:0019877">
    <property type="term" value="P:diaminopimelate biosynthetic process"/>
    <property type="evidence" value="ECO:0007669"/>
    <property type="project" value="UniProtKB-KW"/>
</dbReference>
<dbReference type="AlphaFoldDB" id="A0A953I518"/>
<dbReference type="CDD" id="cd00950">
    <property type="entry name" value="DHDPS"/>
    <property type="match status" value="1"/>
</dbReference>
<evidence type="ECO:0000256" key="8">
    <source>
        <dbReference type="ARBA" id="ARBA00023154"/>
    </source>
</evidence>
<evidence type="ECO:0000256" key="1">
    <source>
        <dbReference type="ARBA" id="ARBA00003294"/>
    </source>
</evidence>
<evidence type="ECO:0000256" key="11">
    <source>
        <dbReference type="ARBA" id="ARBA00047836"/>
    </source>
</evidence>
<evidence type="ECO:0000256" key="12">
    <source>
        <dbReference type="NCBIfam" id="TIGR00674"/>
    </source>
</evidence>
<evidence type="ECO:0000313" key="16">
    <source>
        <dbReference type="Proteomes" id="UP000732377"/>
    </source>
</evidence>
<feature type="active site" description="Schiff-base intermediate with substrate" evidence="13">
    <location>
        <position position="164"/>
    </location>
</feature>
<accession>A0A953I518</accession>
<reference evidence="15" key="1">
    <citation type="submission" date="2017-11" db="EMBL/GenBank/DDBJ databases">
        <title>Three new genomes from thermophilic consortium.</title>
        <authorList>
            <person name="Quaggio R."/>
            <person name="Amgarten D."/>
            <person name="Setubal J.C."/>
        </authorList>
    </citation>
    <scope>NUCLEOTIDE SEQUENCE</scope>
    <source>
        <strain evidence="15">ZCTH01-B2</strain>
    </source>
</reference>
<dbReference type="PROSITE" id="PS00665">
    <property type="entry name" value="DHDPS_1"/>
    <property type="match status" value="1"/>
</dbReference>
<feature type="binding site" evidence="14">
    <location>
        <position position="205"/>
    </location>
    <ligand>
        <name>pyruvate</name>
        <dbReference type="ChEBI" id="CHEBI:15361"/>
    </ligand>
</feature>
<evidence type="ECO:0000256" key="5">
    <source>
        <dbReference type="ARBA" id="ARBA00022490"/>
    </source>
</evidence>
<dbReference type="HAMAP" id="MF_00418">
    <property type="entry name" value="DapA"/>
    <property type="match status" value="1"/>
</dbReference>
<name>A0A953I518_SYMTR</name>
<dbReference type="RefSeq" id="WP_273380120.1">
    <property type="nucleotide sequence ID" value="NZ_PIUK01000127.1"/>
</dbReference>
<dbReference type="Gene3D" id="3.20.20.70">
    <property type="entry name" value="Aldolase class I"/>
    <property type="match status" value="1"/>
</dbReference>
<evidence type="ECO:0000256" key="10">
    <source>
        <dbReference type="ARBA" id="ARBA00023270"/>
    </source>
</evidence>
<dbReference type="InterPro" id="IPR002220">
    <property type="entry name" value="DapA-like"/>
</dbReference>
<dbReference type="NCBIfam" id="TIGR00674">
    <property type="entry name" value="dapA"/>
    <property type="match status" value="1"/>
</dbReference>
<comment type="function">
    <text evidence="1">Catalyzes the condensation of (S)-aspartate-beta-semialdehyde [(S)-ASA] and pyruvate to 4-hydroxy-tetrahydrodipicolinate (HTPA).</text>
</comment>
<sequence length="284" mass="30320">MPTFGRLLTAMVTPMTPDGAVDYQRAGELAKHLVAAGSEGLVVSGTTGESPTLSHEEKLRLFETVVDAVGGQVSVIAGTGSNNTAESIRFSREAARTGVHGLLLVTPYYNKPPQEGLYRHFRAVAEAVDLPCILYNVPSRTSVNMLPATTLRLARDVPNIVGIKECADVGQLADILSGAPEGFRVWSGDDANLLPYLTVGAYGIISVASHVVGPQMRELIDAFLAGDTARAAAWHRRLLPVFRGLFAVTNPILVKAALRLTGFPVGPVRLPLVDATEEQEEALR</sequence>
<dbReference type="Pfam" id="PF00701">
    <property type="entry name" value="DHDPS"/>
    <property type="match status" value="1"/>
</dbReference>
<evidence type="ECO:0000256" key="9">
    <source>
        <dbReference type="ARBA" id="ARBA00023239"/>
    </source>
</evidence>
<dbReference type="PIRSF" id="PIRSF001365">
    <property type="entry name" value="DHDPS"/>
    <property type="match status" value="1"/>
</dbReference>
<comment type="catalytic activity">
    <reaction evidence="11">
        <text>L-aspartate 4-semialdehyde + pyruvate = (2S,4S)-4-hydroxy-2,3,4,5-tetrahydrodipicolinate + H2O + H(+)</text>
        <dbReference type="Rhea" id="RHEA:34171"/>
        <dbReference type="ChEBI" id="CHEBI:15361"/>
        <dbReference type="ChEBI" id="CHEBI:15377"/>
        <dbReference type="ChEBI" id="CHEBI:15378"/>
        <dbReference type="ChEBI" id="CHEBI:67139"/>
        <dbReference type="ChEBI" id="CHEBI:537519"/>
        <dbReference type="EC" id="4.3.3.7"/>
    </reaction>
</comment>
<dbReference type="InterPro" id="IPR020625">
    <property type="entry name" value="Schiff_base-form_aldolases_AS"/>
</dbReference>
<dbReference type="PRINTS" id="PR00146">
    <property type="entry name" value="DHPICSNTHASE"/>
</dbReference>
<dbReference type="InterPro" id="IPR005263">
    <property type="entry name" value="DapA"/>
</dbReference>
<evidence type="ECO:0000256" key="6">
    <source>
        <dbReference type="ARBA" id="ARBA00022605"/>
    </source>
</evidence>
<evidence type="ECO:0000256" key="7">
    <source>
        <dbReference type="ARBA" id="ARBA00022915"/>
    </source>
</evidence>
<keyword evidence="10" id="KW-0704">Schiff base</keyword>
<dbReference type="SMART" id="SM01130">
    <property type="entry name" value="DHDPS"/>
    <property type="match status" value="1"/>
</dbReference>
<gene>
    <name evidence="15" type="ORF">CWE10_12460</name>
</gene>